<accession>A0ABV7D951</accession>
<keyword evidence="6" id="KW-0408">Iron</keyword>
<keyword evidence="4" id="KW-0677">Repeat</keyword>
<keyword evidence="5 8" id="KW-0802">TPR repeat</keyword>
<comment type="cofactor">
    <cofactor evidence="1">
        <name>[4Fe-4S] cluster</name>
        <dbReference type="ChEBI" id="CHEBI:49883"/>
    </cofactor>
</comment>
<name>A0ABV7D951_9PROT</name>
<dbReference type="InterPro" id="IPR058240">
    <property type="entry name" value="rSAM_sf"/>
</dbReference>
<feature type="domain" description="Radical SAM core" evidence="9">
    <location>
        <begin position="314"/>
        <end position="536"/>
    </location>
</feature>
<evidence type="ECO:0000256" key="2">
    <source>
        <dbReference type="ARBA" id="ARBA00022691"/>
    </source>
</evidence>
<evidence type="ECO:0000313" key="11">
    <source>
        <dbReference type="Proteomes" id="UP001595444"/>
    </source>
</evidence>
<dbReference type="PROSITE" id="PS51918">
    <property type="entry name" value="RADICAL_SAM"/>
    <property type="match status" value="1"/>
</dbReference>
<evidence type="ECO:0000313" key="10">
    <source>
        <dbReference type="EMBL" id="MFC3053748.1"/>
    </source>
</evidence>
<comment type="caution">
    <text evidence="10">The sequence shown here is derived from an EMBL/GenBank/DDBJ whole genome shotgun (WGS) entry which is preliminary data.</text>
</comment>
<dbReference type="PANTHER" id="PTHR44943">
    <property type="entry name" value="CELLULOSE SYNTHASE OPERON PROTEIN C"/>
    <property type="match status" value="1"/>
</dbReference>
<dbReference type="CDD" id="cd01335">
    <property type="entry name" value="Radical_SAM"/>
    <property type="match status" value="1"/>
</dbReference>
<gene>
    <name evidence="10" type="ORF">ACFOKA_17750</name>
</gene>
<feature type="repeat" description="TPR" evidence="8">
    <location>
        <begin position="74"/>
        <end position="107"/>
    </location>
</feature>
<evidence type="ECO:0000256" key="7">
    <source>
        <dbReference type="ARBA" id="ARBA00023014"/>
    </source>
</evidence>
<sequence length="567" mass="63116">MKAFDHTQEFARGMQMMTQKQSLPEAERIFKSLLANSADPSIQLQLGITLRVQKKWKEASATFKRVIAATPHFSEAHAHLAETYHAQQKNALALQTFETALKLDPDNAYAHTHMAVTYFDIGELNLAQQGFKTALTCMPADMPAPEATLCKHYLDEIATLFITLETYGIDPSLDRETMGIALYKKANALTLASNLDDAVICYDLAAQCRTDYGSPELNVGETVDSHQSRMPEGAYKSCSWLEGGLHFHENRLTFCCTAHSKNKGWTAIGQFNGGKLPVDYILAKRAQITNQLMCGTDNGCTGCPKLVEKEAEEKEFLFNDLIINSFSVCNFRCSYCSLTHQNFEMPAYYYYITDAIDAMLENNWLGNTGTITWGGGDPSVSKEFKAITAKLVAHGSRHIINTNAAIHVPEIDTGLENKGTHLCISVDAGTRSTFNAVKFNKPKGSNEPILIKGKDAYDAVWDTISKYTAINAMNVLIKYIVDDINASRTEIDTFLDKCVKAGVRRIMYTPEGRFIRQIPITREILPENIFDTIQYATARTQALGMICSFDPQVYVKEVFSEPEVSPA</sequence>
<keyword evidence="3" id="KW-0479">Metal-binding</keyword>
<dbReference type="PANTHER" id="PTHR44943:SF8">
    <property type="entry name" value="TPR REPEAT-CONTAINING PROTEIN MJ0263"/>
    <property type="match status" value="1"/>
</dbReference>
<reference evidence="11" key="1">
    <citation type="journal article" date="2019" name="Int. J. Syst. Evol. Microbiol.">
        <title>The Global Catalogue of Microorganisms (GCM) 10K type strain sequencing project: providing services to taxonomists for standard genome sequencing and annotation.</title>
        <authorList>
            <consortium name="The Broad Institute Genomics Platform"/>
            <consortium name="The Broad Institute Genome Sequencing Center for Infectious Disease"/>
            <person name="Wu L."/>
            <person name="Ma J."/>
        </authorList>
    </citation>
    <scope>NUCLEOTIDE SEQUENCE [LARGE SCALE GENOMIC DNA]</scope>
    <source>
        <strain evidence="11">KCTC 62164</strain>
    </source>
</reference>
<evidence type="ECO:0000256" key="8">
    <source>
        <dbReference type="PROSITE-ProRule" id="PRU00339"/>
    </source>
</evidence>
<dbReference type="SMART" id="SM00028">
    <property type="entry name" value="TPR"/>
    <property type="match status" value="4"/>
</dbReference>
<proteinExistence type="predicted"/>
<feature type="repeat" description="TPR" evidence="8">
    <location>
        <begin position="108"/>
        <end position="141"/>
    </location>
</feature>
<dbReference type="Proteomes" id="UP001595444">
    <property type="component" value="Unassembled WGS sequence"/>
</dbReference>
<dbReference type="SUPFAM" id="SSF48452">
    <property type="entry name" value="TPR-like"/>
    <property type="match status" value="1"/>
</dbReference>
<evidence type="ECO:0000259" key="9">
    <source>
        <dbReference type="PROSITE" id="PS51918"/>
    </source>
</evidence>
<protein>
    <submittedName>
        <fullName evidence="10">Radical SAM protein</fullName>
    </submittedName>
</protein>
<evidence type="ECO:0000256" key="6">
    <source>
        <dbReference type="ARBA" id="ARBA00023004"/>
    </source>
</evidence>
<dbReference type="InterPro" id="IPR019734">
    <property type="entry name" value="TPR_rpt"/>
</dbReference>
<dbReference type="Gene3D" id="3.20.20.70">
    <property type="entry name" value="Aldolase class I"/>
    <property type="match status" value="1"/>
</dbReference>
<evidence type="ECO:0000256" key="4">
    <source>
        <dbReference type="ARBA" id="ARBA00022737"/>
    </source>
</evidence>
<organism evidence="10 11">
    <name type="scientific">Kordiimonas pumila</name>
    <dbReference type="NCBI Taxonomy" id="2161677"/>
    <lineage>
        <taxon>Bacteria</taxon>
        <taxon>Pseudomonadati</taxon>
        <taxon>Pseudomonadota</taxon>
        <taxon>Alphaproteobacteria</taxon>
        <taxon>Kordiimonadales</taxon>
        <taxon>Kordiimonadaceae</taxon>
        <taxon>Kordiimonas</taxon>
    </lineage>
</organism>
<keyword evidence="7" id="KW-0411">Iron-sulfur</keyword>
<dbReference type="Pfam" id="PF04055">
    <property type="entry name" value="Radical_SAM"/>
    <property type="match status" value="1"/>
</dbReference>
<dbReference type="InterPro" id="IPR051685">
    <property type="entry name" value="Ycf3/AcsC/BcsC/TPR_MFPF"/>
</dbReference>
<dbReference type="RefSeq" id="WP_194214433.1">
    <property type="nucleotide sequence ID" value="NZ_CP061205.1"/>
</dbReference>
<keyword evidence="2" id="KW-0949">S-adenosyl-L-methionine</keyword>
<dbReference type="Gene3D" id="1.25.40.10">
    <property type="entry name" value="Tetratricopeptide repeat domain"/>
    <property type="match status" value="1"/>
</dbReference>
<dbReference type="SUPFAM" id="SSF102114">
    <property type="entry name" value="Radical SAM enzymes"/>
    <property type="match status" value="1"/>
</dbReference>
<dbReference type="InterPro" id="IPR011990">
    <property type="entry name" value="TPR-like_helical_dom_sf"/>
</dbReference>
<evidence type="ECO:0000256" key="5">
    <source>
        <dbReference type="ARBA" id="ARBA00022803"/>
    </source>
</evidence>
<dbReference type="InterPro" id="IPR013785">
    <property type="entry name" value="Aldolase_TIM"/>
</dbReference>
<dbReference type="SFLD" id="SFLDS00029">
    <property type="entry name" value="Radical_SAM"/>
    <property type="match status" value="1"/>
</dbReference>
<dbReference type="InterPro" id="IPR007197">
    <property type="entry name" value="rSAM"/>
</dbReference>
<evidence type="ECO:0000256" key="1">
    <source>
        <dbReference type="ARBA" id="ARBA00001966"/>
    </source>
</evidence>
<dbReference type="EMBL" id="JBHRSL010000028">
    <property type="protein sequence ID" value="MFC3053748.1"/>
    <property type="molecule type" value="Genomic_DNA"/>
</dbReference>
<dbReference type="PROSITE" id="PS50005">
    <property type="entry name" value="TPR"/>
    <property type="match status" value="2"/>
</dbReference>
<evidence type="ECO:0000256" key="3">
    <source>
        <dbReference type="ARBA" id="ARBA00022723"/>
    </source>
</evidence>
<dbReference type="Pfam" id="PF13414">
    <property type="entry name" value="TPR_11"/>
    <property type="match status" value="1"/>
</dbReference>
<keyword evidence="11" id="KW-1185">Reference proteome</keyword>